<accession>A0A1W2AGH7</accession>
<dbReference type="OrthoDB" id="6615103at2"/>
<name>A0A1W2AGH7_9BURK</name>
<dbReference type="Proteomes" id="UP000192708">
    <property type="component" value="Unassembled WGS sequence"/>
</dbReference>
<evidence type="ECO:0000313" key="1">
    <source>
        <dbReference type="EMBL" id="SMC59723.1"/>
    </source>
</evidence>
<gene>
    <name evidence="1" type="ORF">SAMN06296008_108140</name>
</gene>
<organism evidence="1 2">
    <name type="scientific">Polynucleobacter kasalickyi</name>
    <dbReference type="NCBI Taxonomy" id="1938817"/>
    <lineage>
        <taxon>Bacteria</taxon>
        <taxon>Pseudomonadati</taxon>
        <taxon>Pseudomonadota</taxon>
        <taxon>Betaproteobacteria</taxon>
        <taxon>Burkholderiales</taxon>
        <taxon>Burkholderiaceae</taxon>
        <taxon>Polynucleobacter</taxon>
    </lineage>
</organism>
<evidence type="ECO:0008006" key="3">
    <source>
        <dbReference type="Google" id="ProtNLM"/>
    </source>
</evidence>
<reference evidence="1 2" key="1">
    <citation type="submission" date="2017-04" db="EMBL/GenBank/DDBJ databases">
        <authorList>
            <person name="Afonso C.L."/>
            <person name="Miller P.J."/>
            <person name="Scott M.A."/>
            <person name="Spackman E."/>
            <person name="Goraichik I."/>
            <person name="Dimitrov K.M."/>
            <person name="Suarez D.L."/>
            <person name="Swayne D.E."/>
        </authorList>
    </citation>
    <scope>NUCLEOTIDE SEQUENCE [LARGE SCALE GENOMIC DNA]</scope>
    <source>
        <strain evidence="1 2">VK13</strain>
    </source>
</reference>
<protein>
    <recommendedName>
        <fullName evidence="3">Helix-turn-helix domain-containing protein</fullName>
    </recommendedName>
</protein>
<keyword evidence="2" id="KW-1185">Reference proteome</keyword>
<sequence>MSDLLKQLFKEGSFPEVVSTEVFAQAINRSPQTIRKWHCLDCAPMGIRPIKINGRLSWKVSDIQKLLEGATL</sequence>
<evidence type="ECO:0000313" key="2">
    <source>
        <dbReference type="Proteomes" id="UP000192708"/>
    </source>
</evidence>
<dbReference type="RefSeq" id="WP_084283783.1">
    <property type="nucleotide sequence ID" value="NZ_FWXJ01000008.1"/>
</dbReference>
<dbReference type="EMBL" id="FWXJ01000008">
    <property type="protein sequence ID" value="SMC59723.1"/>
    <property type="molecule type" value="Genomic_DNA"/>
</dbReference>
<dbReference type="STRING" id="1938817.SAMN06296008_108140"/>
<dbReference type="AlphaFoldDB" id="A0A1W2AGH7"/>
<proteinExistence type="predicted"/>